<dbReference type="EMBL" id="CM055096">
    <property type="protein sequence ID" value="KAJ7555521.1"/>
    <property type="molecule type" value="Genomic_DNA"/>
</dbReference>
<dbReference type="Proteomes" id="UP001162992">
    <property type="component" value="Chromosome 5"/>
</dbReference>
<reference evidence="2" key="1">
    <citation type="journal article" date="2024" name="Proc. Natl. Acad. Sci. U.S.A.">
        <title>Extraordinary preservation of gene collinearity over three hundred million years revealed in homosporous lycophytes.</title>
        <authorList>
            <person name="Li C."/>
            <person name="Wickell D."/>
            <person name="Kuo L.Y."/>
            <person name="Chen X."/>
            <person name="Nie B."/>
            <person name="Liao X."/>
            <person name="Peng D."/>
            <person name="Ji J."/>
            <person name="Jenkins J."/>
            <person name="Williams M."/>
            <person name="Shu S."/>
            <person name="Plott C."/>
            <person name="Barry K."/>
            <person name="Rajasekar S."/>
            <person name="Grimwood J."/>
            <person name="Han X."/>
            <person name="Sun S."/>
            <person name="Hou Z."/>
            <person name="He W."/>
            <person name="Dai G."/>
            <person name="Sun C."/>
            <person name="Schmutz J."/>
            <person name="Leebens-Mack J.H."/>
            <person name="Li F.W."/>
            <person name="Wang L."/>
        </authorList>
    </citation>
    <scope>NUCLEOTIDE SEQUENCE [LARGE SCALE GENOMIC DNA]</scope>
    <source>
        <strain evidence="2">cv. PW_Plant_1</strain>
    </source>
</reference>
<sequence>MRDQRKVRLSNSTNNISKTPVEALFGEKMGDQIEELPSKSKNNISKTPVVQKLYDICKSSFTSPEKHPAKTAVERVRGVIEKISCRDLGLTEIALQQHARGFGFFGANGHGGQHSTMLARWTPPISYLHIYESDNFSMGIFCLPTLAVIPLHNHPGMTVFSKLLYGSMHVKAYDWLNPVDEGADLSSKPRLAKLVTDRVFTAPCEVSILYPTSDGNIHAFTAVTPCAVLDVLAPSYSPKDGRNCSYYREFPYSSISGGPFSLEQNVGADTDDPKLVWLEEFQPPDDFVIRQGTYQGPIVVLTRAPNPEARLTTVILGSAYKWAALVTSTLLCLQAKLSAVIPKEI</sequence>
<evidence type="ECO:0000313" key="2">
    <source>
        <dbReference type="Proteomes" id="UP001162992"/>
    </source>
</evidence>
<keyword evidence="2" id="KW-1185">Reference proteome</keyword>
<organism evidence="1 2">
    <name type="scientific">Diphasiastrum complanatum</name>
    <name type="common">Issler's clubmoss</name>
    <name type="synonym">Lycopodium complanatum</name>
    <dbReference type="NCBI Taxonomy" id="34168"/>
    <lineage>
        <taxon>Eukaryota</taxon>
        <taxon>Viridiplantae</taxon>
        <taxon>Streptophyta</taxon>
        <taxon>Embryophyta</taxon>
        <taxon>Tracheophyta</taxon>
        <taxon>Lycopodiopsida</taxon>
        <taxon>Lycopodiales</taxon>
        <taxon>Lycopodiaceae</taxon>
        <taxon>Lycopodioideae</taxon>
        <taxon>Diphasiastrum</taxon>
    </lineage>
</organism>
<comment type="caution">
    <text evidence="1">The sequence shown here is derived from an EMBL/GenBank/DDBJ whole genome shotgun (WGS) entry which is preliminary data.</text>
</comment>
<gene>
    <name evidence="1" type="ORF">O6H91_05G042700</name>
</gene>
<name>A0ACC2DMK5_DIPCM</name>
<proteinExistence type="predicted"/>
<accession>A0ACC2DMK5</accession>
<protein>
    <submittedName>
        <fullName evidence="1">Uncharacterized protein</fullName>
    </submittedName>
</protein>
<evidence type="ECO:0000313" key="1">
    <source>
        <dbReference type="EMBL" id="KAJ7555521.1"/>
    </source>
</evidence>